<evidence type="ECO:0000313" key="1">
    <source>
        <dbReference type="EMBL" id="CAG6637433.1"/>
    </source>
</evidence>
<reference evidence="1" key="1">
    <citation type="submission" date="2021-05" db="EMBL/GenBank/DDBJ databases">
        <authorList>
            <person name="Alioto T."/>
            <person name="Alioto T."/>
            <person name="Gomez Garrido J."/>
        </authorList>
    </citation>
    <scope>NUCLEOTIDE SEQUENCE</scope>
</reference>
<sequence length="131" mass="14544">MLIMPLLAQDPTTAQVFTLPTLSWQPQPMAILPSQIPHHPNSKVTTLSTPHPSILTLHFHNKVLIVMDRKTVITLSTTITLLRTCISSNSNSPLVSMSTIPPTPMCIPRQVLPILLIQMYLPTSIHHMVLT</sequence>
<protein>
    <submittedName>
        <fullName evidence="1">Uncharacterized protein</fullName>
    </submittedName>
</protein>
<dbReference type="EMBL" id="HBUF01246501">
    <property type="protein sequence ID" value="CAG6678619.1"/>
    <property type="molecule type" value="Transcribed_RNA"/>
</dbReference>
<proteinExistence type="predicted"/>
<dbReference type="EMBL" id="HBUF01679525">
    <property type="protein sequence ID" value="CAG6792100.1"/>
    <property type="molecule type" value="Transcribed_RNA"/>
</dbReference>
<dbReference type="EMBL" id="HBUF01679523">
    <property type="protein sequence ID" value="CAG6792094.1"/>
    <property type="molecule type" value="Transcribed_RNA"/>
</dbReference>
<dbReference type="EMBL" id="HBUF01098334">
    <property type="protein sequence ID" value="CAG6637433.1"/>
    <property type="molecule type" value="Transcribed_RNA"/>
</dbReference>
<accession>A0A8D8QSE3</accession>
<dbReference type="EMBL" id="HBUF01246502">
    <property type="protein sequence ID" value="CAG6678622.1"/>
    <property type="molecule type" value="Transcribed_RNA"/>
</dbReference>
<dbReference type="EMBL" id="HBUF01246499">
    <property type="protein sequence ID" value="CAG6678613.1"/>
    <property type="molecule type" value="Transcribed_RNA"/>
</dbReference>
<dbReference type="EMBL" id="HBUF01098335">
    <property type="protein sequence ID" value="CAG6637436.1"/>
    <property type="molecule type" value="Transcribed_RNA"/>
</dbReference>
<dbReference type="EMBL" id="HBUF01679524">
    <property type="protein sequence ID" value="CAG6792097.1"/>
    <property type="molecule type" value="Transcribed_RNA"/>
</dbReference>
<dbReference type="EMBL" id="HBUF01246500">
    <property type="protein sequence ID" value="CAG6678616.1"/>
    <property type="molecule type" value="Transcribed_RNA"/>
</dbReference>
<dbReference type="EMBL" id="HBUF01246503">
    <property type="protein sequence ID" value="CAG6678625.1"/>
    <property type="molecule type" value="Transcribed_RNA"/>
</dbReference>
<name>A0A8D8QSE3_9HEMI</name>
<dbReference type="EMBL" id="HBUF01679522">
    <property type="protein sequence ID" value="CAG6792091.1"/>
    <property type="molecule type" value="Transcribed_RNA"/>
</dbReference>
<organism evidence="1">
    <name type="scientific">Cacopsylla melanoneura</name>
    <dbReference type="NCBI Taxonomy" id="428564"/>
    <lineage>
        <taxon>Eukaryota</taxon>
        <taxon>Metazoa</taxon>
        <taxon>Ecdysozoa</taxon>
        <taxon>Arthropoda</taxon>
        <taxon>Hexapoda</taxon>
        <taxon>Insecta</taxon>
        <taxon>Pterygota</taxon>
        <taxon>Neoptera</taxon>
        <taxon>Paraneoptera</taxon>
        <taxon>Hemiptera</taxon>
        <taxon>Sternorrhyncha</taxon>
        <taxon>Psylloidea</taxon>
        <taxon>Psyllidae</taxon>
        <taxon>Psyllinae</taxon>
        <taxon>Cacopsylla</taxon>
    </lineage>
</organism>
<dbReference type="AlphaFoldDB" id="A0A8D8QSE3"/>